<keyword evidence="5" id="KW-0675">Receptor</keyword>
<feature type="transmembrane region" description="Helical" evidence="7">
    <location>
        <begin position="417"/>
        <end position="441"/>
    </location>
</feature>
<evidence type="ECO:0000256" key="4">
    <source>
        <dbReference type="ARBA" id="ARBA00023136"/>
    </source>
</evidence>
<keyword evidence="2 7" id="KW-0812">Transmembrane</keyword>
<evidence type="ECO:0000256" key="1">
    <source>
        <dbReference type="ARBA" id="ARBA00004141"/>
    </source>
</evidence>
<sequence>MRYDSQASKDSAVNQKITETYKTAANPSTNVAYILDLHDDSVQPLRATVKTMQLQNTIFTNNFQSLSTELARFQFIAATVQILATLSWNKIIIISGKRSEFQQEVNVFISEAYTHNICVVATFHIESILLPVHTDLKLYLGMPIVLLSTKEDSNFVFDSLKSTKNLYFWIVPVYHTSWAQILSKQDYFPLGSILVERKSQQNEQFNIFLHNLTSQPNFIGSLSSWFQELLQLRFSCYFPTTQIPDLDKTQQCPLSTTASDMNMTSSEVYDSIVHVDAVLHSLHATYMDKCPGGYGMCYQLAETLKNKTWSLGRNVTFNYQGEQLQYTFEGHLLTELSLFSYQKDGFQRIGSYFKPTLMLNVTQLRFYTLDGSELNTIPQAACASSCNCLIASAVNGTTCVETGPHVYVTTGEFINNLWAIIALAIASFGALLSLIFAVYVVYKVTQKALGKRFVSLGLTLLLSVALLYMAILPFVFTPSEAVCALRYFFTGLSYTLCFAVILVKLMSLQSYKLIGLGGEVSKVNQFLTTFFIVGVQISIGVQWWLNNKPAMYLITDSSGVTKYLCNFNPREFVSYHAYVMVLILICCSYAISVRNEKKNLGEAKLLLACSCTCVVIWGTWLPCLVLLDRRWADVIICAGILSCATAVLLIIFIPKIHMVSRLKYDVSQKTNVRNGHSIDTDFLYERPYSLPGTLTSTFSSAKMNYPKTASSFDADVNY</sequence>
<dbReference type="InterPro" id="IPR017978">
    <property type="entry name" value="GPCR_3_C"/>
</dbReference>
<organism evidence="9 10">
    <name type="scientific">Candidula unifasciata</name>
    <dbReference type="NCBI Taxonomy" id="100452"/>
    <lineage>
        <taxon>Eukaryota</taxon>
        <taxon>Metazoa</taxon>
        <taxon>Spiralia</taxon>
        <taxon>Lophotrochozoa</taxon>
        <taxon>Mollusca</taxon>
        <taxon>Gastropoda</taxon>
        <taxon>Heterobranchia</taxon>
        <taxon>Euthyneura</taxon>
        <taxon>Panpulmonata</taxon>
        <taxon>Eupulmonata</taxon>
        <taxon>Stylommatophora</taxon>
        <taxon>Helicina</taxon>
        <taxon>Helicoidea</taxon>
        <taxon>Geomitridae</taxon>
        <taxon>Candidula</taxon>
    </lineage>
</organism>
<dbReference type="EMBL" id="CAJHNH020001180">
    <property type="protein sequence ID" value="CAG5121872.1"/>
    <property type="molecule type" value="Genomic_DNA"/>
</dbReference>
<evidence type="ECO:0000256" key="3">
    <source>
        <dbReference type="ARBA" id="ARBA00022989"/>
    </source>
</evidence>
<accession>A0A8S3Z3D0</accession>
<name>A0A8S3Z3D0_9EUPU</name>
<dbReference type="GO" id="GO:0004930">
    <property type="term" value="F:G protein-coupled receptor activity"/>
    <property type="evidence" value="ECO:0007669"/>
    <property type="project" value="InterPro"/>
</dbReference>
<dbReference type="SUPFAM" id="SSF53822">
    <property type="entry name" value="Periplasmic binding protein-like I"/>
    <property type="match status" value="1"/>
</dbReference>
<protein>
    <recommendedName>
        <fullName evidence="8">G-protein coupled receptors family 3 profile domain-containing protein</fullName>
    </recommendedName>
</protein>
<feature type="transmembrane region" description="Helical" evidence="7">
    <location>
        <begin position="605"/>
        <end position="627"/>
    </location>
</feature>
<feature type="transmembrane region" description="Helical" evidence="7">
    <location>
        <begin position="575"/>
        <end position="593"/>
    </location>
</feature>
<dbReference type="InterPro" id="IPR028082">
    <property type="entry name" value="Peripla_BP_I"/>
</dbReference>
<evidence type="ECO:0000313" key="10">
    <source>
        <dbReference type="Proteomes" id="UP000678393"/>
    </source>
</evidence>
<evidence type="ECO:0000256" key="2">
    <source>
        <dbReference type="ARBA" id="ARBA00022692"/>
    </source>
</evidence>
<keyword evidence="6" id="KW-0325">Glycoprotein</keyword>
<keyword evidence="10" id="KW-1185">Reference proteome</keyword>
<dbReference type="Pfam" id="PF00003">
    <property type="entry name" value="7tm_3"/>
    <property type="match status" value="1"/>
</dbReference>
<dbReference type="InterPro" id="IPR050726">
    <property type="entry name" value="mGluR"/>
</dbReference>
<evidence type="ECO:0000256" key="6">
    <source>
        <dbReference type="ARBA" id="ARBA00023180"/>
    </source>
</evidence>
<evidence type="ECO:0000259" key="8">
    <source>
        <dbReference type="PROSITE" id="PS50259"/>
    </source>
</evidence>
<evidence type="ECO:0000313" key="9">
    <source>
        <dbReference type="EMBL" id="CAG5121872.1"/>
    </source>
</evidence>
<feature type="transmembrane region" description="Helical" evidence="7">
    <location>
        <begin position="526"/>
        <end position="545"/>
    </location>
</feature>
<dbReference type="Proteomes" id="UP000678393">
    <property type="component" value="Unassembled WGS sequence"/>
</dbReference>
<evidence type="ECO:0000256" key="7">
    <source>
        <dbReference type="SAM" id="Phobius"/>
    </source>
</evidence>
<dbReference type="OrthoDB" id="9880600at2759"/>
<feature type="transmembrane region" description="Helical" evidence="7">
    <location>
        <begin position="633"/>
        <end position="653"/>
    </location>
</feature>
<dbReference type="CDD" id="cd13953">
    <property type="entry name" value="7tm_classC_mGluR-like"/>
    <property type="match status" value="1"/>
</dbReference>
<feature type="transmembrane region" description="Helical" evidence="7">
    <location>
        <begin position="453"/>
        <end position="475"/>
    </location>
</feature>
<keyword evidence="3 7" id="KW-1133">Transmembrane helix</keyword>
<feature type="transmembrane region" description="Helical" evidence="7">
    <location>
        <begin position="487"/>
        <end position="505"/>
    </location>
</feature>
<dbReference type="PROSITE" id="PS50259">
    <property type="entry name" value="G_PROTEIN_RECEP_F3_4"/>
    <property type="match status" value="1"/>
</dbReference>
<feature type="domain" description="G-protein coupled receptors family 3 profile" evidence="8">
    <location>
        <begin position="418"/>
        <end position="659"/>
    </location>
</feature>
<comment type="caution">
    <text evidence="9">The sequence shown here is derived from an EMBL/GenBank/DDBJ whole genome shotgun (WGS) entry which is preliminary data.</text>
</comment>
<gene>
    <name evidence="9" type="ORF">CUNI_LOCUS7430</name>
</gene>
<keyword evidence="4 7" id="KW-0472">Membrane</keyword>
<dbReference type="PANTHER" id="PTHR24060">
    <property type="entry name" value="METABOTROPIC GLUTAMATE RECEPTOR"/>
    <property type="match status" value="1"/>
</dbReference>
<dbReference type="AlphaFoldDB" id="A0A8S3Z3D0"/>
<dbReference type="PRINTS" id="PR00248">
    <property type="entry name" value="GPCRMGR"/>
</dbReference>
<dbReference type="GO" id="GO:0016020">
    <property type="term" value="C:membrane"/>
    <property type="evidence" value="ECO:0007669"/>
    <property type="project" value="UniProtKB-SubCell"/>
</dbReference>
<dbReference type="Gene3D" id="3.40.50.2300">
    <property type="match status" value="1"/>
</dbReference>
<reference evidence="9" key="1">
    <citation type="submission" date="2021-04" db="EMBL/GenBank/DDBJ databases">
        <authorList>
            <consortium name="Molecular Ecology Group"/>
        </authorList>
    </citation>
    <scope>NUCLEOTIDE SEQUENCE</scope>
</reference>
<proteinExistence type="predicted"/>
<evidence type="ECO:0000256" key="5">
    <source>
        <dbReference type="ARBA" id="ARBA00023170"/>
    </source>
</evidence>
<comment type="subcellular location">
    <subcellularLocation>
        <location evidence="1">Membrane</location>
        <topology evidence="1">Multi-pass membrane protein</topology>
    </subcellularLocation>
</comment>
<dbReference type="InterPro" id="IPR000337">
    <property type="entry name" value="GPCR_3"/>
</dbReference>